<proteinExistence type="predicted"/>
<protein>
    <submittedName>
        <fullName evidence="1">Uncharacterized protein</fullName>
    </submittedName>
</protein>
<evidence type="ECO:0000313" key="1">
    <source>
        <dbReference type="EMBL" id="SVC06899.1"/>
    </source>
</evidence>
<accession>A0A382J5K5</accession>
<dbReference type="AlphaFoldDB" id="A0A382J5K5"/>
<reference evidence="1" key="1">
    <citation type="submission" date="2018-05" db="EMBL/GenBank/DDBJ databases">
        <authorList>
            <person name="Lanie J.A."/>
            <person name="Ng W.-L."/>
            <person name="Kazmierczak K.M."/>
            <person name="Andrzejewski T.M."/>
            <person name="Davidsen T.M."/>
            <person name="Wayne K.J."/>
            <person name="Tettelin H."/>
            <person name="Glass J.I."/>
            <person name="Rusch D."/>
            <person name="Podicherti R."/>
            <person name="Tsui H.-C.T."/>
            <person name="Winkler M.E."/>
        </authorList>
    </citation>
    <scope>NUCLEOTIDE SEQUENCE</scope>
</reference>
<sequence length="112" mass="13061">MAEEKRGIEETKDILDFVFSFVEAVGKAKKDGEMSWSDARYFIDPVKKLFEAVDDIEEVLPEIEDLSEEEYDQLVEYVKEKWDYEEENLDWVVDTAIEAGRGVLTLINMQKS</sequence>
<gene>
    <name evidence="1" type="ORF">METZ01_LOCUS259753</name>
</gene>
<organism evidence="1">
    <name type="scientific">marine metagenome</name>
    <dbReference type="NCBI Taxonomy" id="408172"/>
    <lineage>
        <taxon>unclassified sequences</taxon>
        <taxon>metagenomes</taxon>
        <taxon>ecological metagenomes</taxon>
    </lineage>
</organism>
<name>A0A382J5K5_9ZZZZ</name>
<dbReference type="EMBL" id="UINC01071745">
    <property type="protein sequence ID" value="SVC06899.1"/>
    <property type="molecule type" value="Genomic_DNA"/>
</dbReference>